<dbReference type="SUPFAM" id="SSF52540">
    <property type="entry name" value="P-loop containing nucleoside triphosphate hydrolases"/>
    <property type="match status" value="1"/>
</dbReference>
<comment type="caution">
    <text evidence="2">The sequence shown here is derived from an EMBL/GenBank/DDBJ whole genome shotgun (WGS) entry which is preliminary data.</text>
</comment>
<feature type="domain" description="ATPase" evidence="1">
    <location>
        <begin position="17"/>
        <end position="231"/>
    </location>
</feature>
<dbReference type="Gene3D" id="1.10.10.10">
    <property type="entry name" value="Winged helix-like DNA-binding domain superfamily/Winged helix DNA-binding domain"/>
    <property type="match status" value="1"/>
</dbReference>
<dbReference type="PANTHER" id="PTHR34301:SF8">
    <property type="entry name" value="ATPASE DOMAIN-CONTAINING PROTEIN"/>
    <property type="match status" value="1"/>
</dbReference>
<dbReference type="Gene3D" id="1.10.8.60">
    <property type="match status" value="1"/>
</dbReference>
<reference evidence="2" key="1">
    <citation type="journal article" date="2014" name="Int. J. Syst. Evol. Microbiol.">
        <title>Complete genome sequence of Corynebacterium casei LMG S-19264T (=DSM 44701T), isolated from a smear-ripened cheese.</title>
        <authorList>
            <consortium name="US DOE Joint Genome Institute (JGI-PGF)"/>
            <person name="Walter F."/>
            <person name="Albersmeier A."/>
            <person name="Kalinowski J."/>
            <person name="Ruckert C."/>
        </authorList>
    </citation>
    <scope>NUCLEOTIDE SEQUENCE</scope>
    <source>
        <strain evidence="2">JCM 10088</strain>
    </source>
</reference>
<dbReference type="SUPFAM" id="SSF46785">
    <property type="entry name" value="Winged helix' DNA-binding domain"/>
    <property type="match status" value="1"/>
</dbReference>
<dbReference type="Proteomes" id="UP000610960">
    <property type="component" value="Unassembled WGS sequence"/>
</dbReference>
<dbReference type="PANTHER" id="PTHR34301">
    <property type="entry name" value="DNA-BINDING PROTEIN-RELATED"/>
    <property type="match status" value="1"/>
</dbReference>
<dbReference type="InterPro" id="IPR027417">
    <property type="entry name" value="P-loop_NTPase"/>
</dbReference>
<dbReference type="Pfam" id="PF01637">
    <property type="entry name" value="ATPase_2"/>
    <property type="match status" value="1"/>
</dbReference>
<dbReference type="OrthoDB" id="132045at2157"/>
<organism evidence="2 3">
    <name type="scientific">Thermocladium modestius</name>
    <dbReference type="NCBI Taxonomy" id="62609"/>
    <lineage>
        <taxon>Archaea</taxon>
        <taxon>Thermoproteota</taxon>
        <taxon>Thermoprotei</taxon>
        <taxon>Thermoproteales</taxon>
        <taxon>Thermoproteaceae</taxon>
        <taxon>Thermocladium</taxon>
    </lineage>
</organism>
<dbReference type="InterPro" id="IPR036388">
    <property type="entry name" value="WH-like_DNA-bd_sf"/>
</dbReference>
<reference evidence="2" key="2">
    <citation type="submission" date="2020-09" db="EMBL/GenBank/DDBJ databases">
        <authorList>
            <person name="Sun Q."/>
            <person name="Ohkuma M."/>
        </authorList>
    </citation>
    <scope>NUCLEOTIDE SEQUENCE</scope>
    <source>
        <strain evidence="2">JCM 10088</strain>
    </source>
</reference>
<gene>
    <name evidence="2" type="ORF">GCM10007981_02290</name>
</gene>
<dbReference type="InterPro" id="IPR011579">
    <property type="entry name" value="ATPase_dom"/>
</dbReference>
<evidence type="ECO:0000313" key="2">
    <source>
        <dbReference type="EMBL" id="GGP19272.1"/>
    </source>
</evidence>
<evidence type="ECO:0000259" key="1">
    <source>
        <dbReference type="Pfam" id="PF01637"/>
    </source>
</evidence>
<dbReference type="InterPro" id="IPR036390">
    <property type="entry name" value="WH_DNA-bd_sf"/>
</dbReference>
<sequence length="339" mass="38948">MIFDIRPKEDLRELLFRDDEARKLARLMDEGIWAVVLGPRMVGKTSLIKATAKGFRSIYVNLWGARGLNDLLERMIRGLPRDSMGRKMLSGLDSITLSPIPSITIKNKSKIISDILEELGSRGKVVIILDEVQELRSVTKPLWDLLSYIFYTFRNISFVFTGSMTGLIKVILSPPNGSPLVGRKPVKLELNPFTEIQSKEFLRRGFSEAGMSIPNNIEEVLVELDGIPGWLTLYGHLRVNQGLDHSRALEETKIEACKVLKESFLHFLEDKRNKELYLEVIRRMPGRWSEIKRGLDVSDEILSNALRSLQDWFFIKKVNEVYDLHDKIMRYCAINDLLR</sequence>
<accession>A0A830GTQ6</accession>
<dbReference type="RefSeq" id="WP_188595637.1">
    <property type="nucleotide sequence ID" value="NZ_BMNL01000001.1"/>
</dbReference>
<keyword evidence="3" id="KW-1185">Reference proteome</keyword>
<dbReference type="Gene3D" id="3.40.50.300">
    <property type="entry name" value="P-loop containing nucleotide triphosphate hydrolases"/>
    <property type="match status" value="1"/>
</dbReference>
<protein>
    <recommendedName>
        <fullName evidence="1">ATPase domain-containing protein</fullName>
    </recommendedName>
</protein>
<dbReference type="GO" id="GO:0005524">
    <property type="term" value="F:ATP binding"/>
    <property type="evidence" value="ECO:0007669"/>
    <property type="project" value="InterPro"/>
</dbReference>
<dbReference type="EMBL" id="BMNL01000001">
    <property type="protein sequence ID" value="GGP19272.1"/>
    <property type="molecule type" value="Genomic_DNA"/>
</dbReference>
<dbReference type="AlphaFoldDB" id="A0A830GTQ6"/>
<evidence type="ECO:0000313" key="3">
    <source>
        <dbReference type="Proteomes" id="UP000610960"/>
    </source>
</evidence>
<name>A0A830GTQ6_9CREN</name>
<proteinExistence type="predicted"/>